<dbReference type="HOGENOM" id="CLU_2128237_0_0_11"/>
<dbReference type="KEGG" id="aoi:AORI_7544"/>
<evidence type="ECO:0000313" key="1">
    <source>
        <dbReference type="EMBL" id="AGM10126.1"/>
    </source>
</evidence>
<proteinExistence type="predicted"/>
<gene>
    <name evidence="1" type="ORF">AORI_7544</name>
</gene>
<reference evidence="1 2" key="1">
    <citation type="journal article" date="2013" name="BMC Genomics">
        <title>ContigScape: a Cytoscape plugin facilitating microbial genome gap closing.</title>
        <authorList>
            <person name="Tang B."/>
            <person name="Wang Q."/>
            <person name="Yang M."/>
            <person name="Xie F."/>
            <person name="Zhu Y."/>
            <person name="Zhuo Y."/>
            <person name="Wang S."/>
            <person name="Gao H."/>
            <person name="Ding X."/>
            <person name="Zhang L."/>
            <person name="Zhao G."/>
            <person name="Zheng H."/>
        </authorList>
    </citation>
    <scope>NUCLEOTIDE SEQUENCE [LARGE SCALE GENOMIC DNA]</scope>
    <source>
        <strain evidence="1 2">HCCB10007</strain>
    </source>
</reference>
<organism evidence="1 2">
    <name type="scientific">Amycolatopsis keratiniphila</name>
    <dbReference type="NCBI Taxonomy" id="129921"/>
    <lineage>
        <taxon>Bacteria</taxon>
        <taxon>Bacillati</taxon>
        <taxon>Actinomycetota</taxon>
        <taxon>Actinomycetes</taxon>
        <taxon>Pseudonocardiales</taxon>
        <taxon>Pseudonocardiaceae</taxon>
        <taxon>Amycolatopsis</taxon>
        <taxon>Amycolatopsis japonica group</taxon>
    </lineage>
</organism>
<dbReference type="PATRIC" id="fig|1156913.3.peg.7692"/>
<dbReference type="AlphaFoldDB" id="R4TD08"/>
<sequence length="113" mass="12335">MNAKRSTWYPASPATFPEVTDGLTGEGFYPDGLTESAIDALLEEVDRELAADEHAASAAFLYDFTDQRRAARARRRAGRQVLRESHWLIAGVPSQGKSAAIRQAVISDEIEAA</sequence>
<dbReference type="EMBL" id="CP003410">
    <property type="protein sequence ID" value="AGM10126.1"/>
    <property type="molecule type" value="Genomic_DNA"/>
</dbReference>
<evidence type="ECO:0000313" key="2">
    <source>
        <dbReference type="Proteomes" id="UP000013968"/>
    </source>
</evidence>
<dbReference type="Proteomes" id="UP000013968">
    <property type="component" value="Chromosome"/>
</dbReference>
<keyword evidence="2" id="KW-1185">Reference proteome</keyword>
<protein>
    <submittedName>
        <fullName evidence="1">Uncharacterized protein</fullName>
    </submittedName>
</protein>
<accession>R4TD08</accession>
<name>R4TD08_9PSEU</name>